<dbReference type="PANTHER" id="PTHR10953:SF102">
    <property type="entry name" value="ADENYLYLTRANSFERASE AND SULFURTRANSFERASE MOCS3"/>
    <property type="match status" value="1"/>
</dbReference>
<dbReference type="InterPro" id="IPR045886">
    <property type="entry name" value="ThiF/MoeB/HesA"/>
</dbReference>
<dbReference type="GO" id="GO:0016779">
    <property type="term" value="F:nucleotidyltransferase activity"/>
    <property type="evidence" value="ECO:0007669"/>
    <property type="project" value="UniProtKB-KW"/>
</dbReference>
<protein>
    <submittedName>
        <fullName evidence="2">ThiF family adenylyltransferase</fullName>
    </submittedName>
</protein>
<gene>
    <name evidence="2" type="ORF">H9814_07985</name>
</gene>
<dbReference type="GO" id="GO:0008641">
    <property type="term" value="F:ubiquitin-like modifier activating enzyme activity"/>
    <property type="evidence" value="ECO:0007669"/>
    <property type="project" value="InterPro"/>
</dbReference>
<comment type="caution">
    <text evidence="2">The sequence shown here is derived from an EMBL/GenBank/DDBJ whole genome shotgun (WGS) entry which is preliminary data.</text>
</comment>
<name>A0A9D2J2M6_9BACE</name>
<evidence type="ECO:0000313" key="2">
    <source>
        <dbReference type="EMBL" id="HIZ33459.1"/>
    </source>
</evidence>
<dbReference type="PANTHER" id="PTHR10953">
    <property type="entry name" value="UBIQUITIN-ACTIVATING ENZYME E1"/>
    <property type="match status" value="1"/>
</dbReference>
<dbReference type="InterPro" id="IPR000594">
    <property type="entry name" value="ThiF_NAD_FAD-bd"/>
</dbReference>
<dbReference type="AlphaFoldDB" id="A0A9D2J2M6"/>
<dbReference type="Pfam" id="PF00899">
    <property type="entry name" value="ThiF"/>
    <property type="match status" value="1"/>
</dbReference>
<dbReference type="GO" id="GO:0005737">
    <property type="term" value="C:cytoplasm"/>
    <property type="evidence" value="ECO:0007669"/>
    <property type="project" value="TreeGrafter"/>
</dbReference>
<dbReference type="SUPFAM" id="SSF69572">
    <property type="entry name" value="Activating enzymes of the ubiquitin-like proteins"/>
    <property type="match status" value="1"/>
</dbReference>
<reference evidence="2" key="1">
    <citation type="journal article" date="2021" name="PeerJ">
        <title>Extensive microbial diversity within the chicken gut microbiome revealed by metagenomics and culture.</title>
        <authorList>
            <person name="Gilroy R."/>
            <person name="Ravi A."/>
            <person name="Getino M."/>
            <person name="Pursley I."/>
            <person name="Horton D.L."/>
            <person name="Alikhan N.F."/>
            <person name="Baker D."/>
            <person name="Gharbi K."/>
            <person name="Hall N."/>
            <person name="Watson M."/>
            <person name="Adriaenssens E.M."/>
            <person name="Foster-Nyarko E."/>
            <person name="Jarju S."/>
            <person name="Secka A."/>
            <person name="Antonio M."/>
            <person name="Oren A."/>
            <person name="Chaudhuri R.R."/>
            <person name="La Ragione R."/>
            <person name="Hildebrand F."/>
            <person name="Pallen M.J."/>
        </authorList>
    </citation>
    <scope>NUCLEOTIDE SEQUENCE</scope>
    <source>
        <strain evidence="2">ChiHjej9B8-1298</strain>
    </source>
</reference>
<feature type="domain" description="THIF-type NAD/FAD binding fold" evidence="1">
    <location>
        <begin position="9"/>
        <end position="248"/>
    </location>
</feature>
<dbReference type="Proteomes" id="UP000824028">
    <property type="component" value="Unassembled WGS sequence"/>
</dbReference>
<keyword evidence="2" id="KW-0548">Nucleotidyltransferase</keyword>
<organism evidence="2 3">
    <name type="scientific">Candidatus Bacteroides merdigallinarum</name>
    <dbReference type="NCBI Taxonomy" id="2838473"/>
    <lineage>
        <taxon>Bacteria</taxon>
        <taxon>Pseudomonadati</taxon>
        <taxon>Bacteroidota</taxon>
        <taxon>Bacteroidia</taxon>
        <taxon>Bacteroidales</taxon>
        <taxon>Bacteroidaceae</taxon>
        <taxon>Bacteroides</taxon>
    </lineage>
</organism>
<dbReference type="Gene3D" id="3.40.50.720">
    <property type="entry name" value="NAD(P)-binding Rossmann-like Domain"/>
    <property type="match status" value="1"/>
</dbReference>
<dbReference type="EMBL" id="DXBX01000062">
    <property type="protein sequence ID" value="HIZ33459.1"/>
    <property type="molecule type" value="Genomic_DNA"/>
</dbReference>
<accession>A0A9D2J2M6</accession>
<reference evidence="2" key="2">
    <citation type="submission" date="2021-04" db="EMBL/GenBank/DDBJ databases">
        <authorList>
            <person name="Gilroy R."/>
        </authorList>
    </citation>
    <scope>NUCLEOTIDE SEQUENCE</scope>
    <source>
        <strain evidence="2">ChiHjej9B8-1298</strain>
    </source>
</reference>
<dbReference type="GO" id="GO:0004792">
    <property type="term" value="F:thiosulfate-cyanide sulfurtransferase activity"/>
    <property type="evidence" value="ECO:0007669"/>
    <property type="project" value="TreeGrafter"/>
</dbReference>
<sequence length="383" mass="43408">MKNNLFRQDIVADARFMVVGCGALGNEVLKNLALMGARHLVAVDFDRVEVGNLNRSILFTRQDAETHRRKTEAVAERLVAMNPNLDLTTLDGDIAYDIGLGWLRRTDVVIGCVDSRWARYCINRLCMRAGIPWVDGGISQLEGTVRVFRPGINCYACNLGPEGMDELRQRMPCSGIIRQEEAEGHAPTTSLIASIIGAVQVQEALKLVHPAELANGVFTSLCGQMFYYEGRNLSTRTVAFQAYDEECPIHDKWEPVKETDIPTHITIREAFKRLAHLLNTSNIEIELTDDCFVDFITDRETEHNIPVMRPGRQVSLFVEQDETLHGLPRTRFYQHEYHIIDKHFPYADLTLQQLGLPTWSVLPVTAGNRRHYIELAADKRTDF</sequence>
<proteinExistence type="predicted"/>
<dbReference type="InterPro" id="IPR035985">
    <property type="entry name" value="Ubiquitin-activating_enz"/>
</dbReference>
<evidence type="ECO:0000313" key="3">
    <source>
        <dbReference type="Proteomes" id="UP000824028"/>
    </source>
</evidence>
<keyword evidence="2" id="KW-0808">Transferase</keyword>
<evidence type="ECO:0000259" key="1">
    <source>
        <dbReference type="Pfam" id="PF00899"/>
    </source>
</evidence>